<reference evidence="2 3" key="1">
    <citation type="journal article" date="2018" name="Front. Plant Sci.">
        <title>Red Clover (Trifolium pratense) and Zigzag Clover (T. medium) - A Picture of Genomic Similarities and Differences.</title>
        <authorList>
            <person name="Dluhosova J."/>
            <person name="Istvanek J."/>
            <person name="Nedelnik J."/>
            <person name="Repkova J."/>
        </authorList>
    </citation>
    <scope>NUCLEOTIDE SEQUENCE [LARGE SCALE GENOMIC DNA]</scope>
    <source>
        <strain evidence="3">cv. 10/8</strain>
        <tissue evidence="2">Leaf</tissue>
    </source>
</reference>
<comment type="caution">
    <text evidence="2">The sequence shown here is derived from an EMBL/GenBank/DDBJ whole genome shotgun (WGS) entry which is preliminary data.</text>
</comment>
<proteinExistence type="predicted"/>
<evidence type="ECO:0000313" key="3">
    <source>
        <dbReference type="Proteomes" id="UP000265520"/>
    </source>
</evidence>
<feature type="non-terminal residue" evidence="2">
    <location>
        <position position="1"/>
    </location>
</feature>
<keyword evidence="1" id="KW-1133">Transmembrane helix</keyword>
<evidence type="ECO:0000313" key="2">
    <source>
        <dbReference type="EMBL" id="MCI46435.1"/>
    </source>
</evidence>
<keyword evidence="1" id="KW-0472">Membrane</keyword>
<keyword evidence="3" id="KW-1185">Reference proteome</keyword>
<dbReference type="EMBL" id="LXQA010357547">
    <property type="protein sequence ID" value="MCI46435.1"/>
    <property type="molecule type" value="Genomic_DNA"/>
</dbReference>
<evidence type="ECO:0000256" key="1">
    <source>
        <dbReference type="SAM" id="Phobius"/>
    </source>
</evidence>
<feature type="transmembrane region" description="Helical" evidence="1">
    <location>
        <begin position="6"/>
        <end position="28"/>
    </location>
</feature>
<dbReference type="Proteomes" id="UP000265520">
    <property type="component" value="Unassembled WGS sequence"/>
</dbReference>
<keyword evidence="1" id="KW-0812">Transmembrane</keyword>
<accession>A0A392SEV8</accession>
<name>A0A392SEV8_9FABA</name>
<organism evidence="2 3">
    <name type="scientific">Trifolium medium</name>
    <dbReference type="NCBI Taxonomy" id="97028"/>
    <lineage>
        <taxon>Eukaryota</taxon>
        <taxon>Viridiplantae</taxon>
        <taxon>Streptophyta</taxon>
        <taxon>Embryophyta</taxon>
        <taxon>Tracheophyta</taxon>
        <taxon>Spermatophyta</taxon>
        <taxon>Magnoliopsida</taxon>
        <taxon>eudicotyledons</taxon>
        <taxon>Gunneridae</taxon>
        <taxon>Pentapetalae</taxon>
        <taxon>rosids</taxon>
        <taxon>fabids</taxon>
        <taxon>Fabales</taxon>
        <taxon>Fabaceae</taxon>
        <taxon>Papilionoideae</taxon>
        <taxon>50 kb inversion clade</taxon>
        <taxon>NPAAA clade</taxon>
        <taxon>Hologalegina</taxon>
        <taxon>IRL clade</taxon>
        <taxon>Trifolieae</taxon>
        <taxon>Trifolium</taxon>
    </lineage>
</organism>
<sequence length="64" mass="6715">FYVSGLTSSASVSTVLSSGSVLFLWCLFRHYRPHDGASVVTETCLSGFSFYLCLVSGSPDGAGS</sequence>
<dbReference type="AlphaFoldDB" id="A0A392SEV8"/>
<protein>
    <submittedName>
        <fullName evidence="2">Uncharacterized protein</fullName>
    </submittedName>
</protein>